<evidence type="ECO:0000313" key="2">
    <source>
        <dbReference type="Proteomes" id="UP001243009"/>
    </source>
</evidence>
<evidence type="ECO:0000313" key="1">
    <source>
        <dbReference type="EMBL" id="MDO9714450.1"/>
    </source>
</evidence>
<protein>
    <submittedName>
        <fullName evidence="1">IS1595 family transposase</fullName>
    </submittedName>
</protein>
<feature type="non-terminal residue" evidence="1">
    <location>
        <position position="95"/>
    </location>
</feature>
<dbReference type="Proteomes" id="UP001243009">
    <property type="component" value="Unassembled WGS sequence"/>
</dbReference>
<accession>A0ABT9EEY9</accession>
<organism evidence="1 2">
    <name type="scientific">Paracraurococcus lichenis</name>
    <dbReference type="NCBI Taxonomy" id="3064888"/>
    <lineage>
        <taxon>Bacteria</taxon>
        <taxon>Pseudomonadati</taxon>
        <taxon>Pseudomonadota</taxon>
        <taxon>Alphaproteobacteria</taxon>
        <taxon>Acetobacterales</taxon>
        <taxon>Roseomonadaceae</taxon>
        <taxon>Paracraurococcus</taxon>
    </lineage>
</organism>
<comment type="caution">
    <text evidence="1">The sequence shown here is derived from an EMBL/GenBank/DDBJ whole genome shotgun (WGS) entry which is preliminary data.</text>
</comment>
<sequence>MAVAGNSVQFQKGFSKAEFERQYGTEQACREALFQCSTCRRQTSMMAGAIFAATKVTLRTWFRAIYHVTQTKQGVFSIELGRGLGVTQTTACTIK</sequence>
<dbReference type="EMBL" id="JAUTWS010000268">
    <property type="protein sequence ID" value="MDO9714450.1"/>
    <property type="molecule type" value="Genomic_DNA"/>
</dbReference>
<keyword evidence="2" id="KW-1185">Reference proteome</keyword>
<gene>
    <name evidence="1" type="ORF">Q7A36_39585</name>
</gene>
<reference evidence="1 2" key="1">
    <citation type="submission" date="2023-08" db="EMBL/GenBank/DDBJ databases">
        <title>The draft genome sequence of Paracraurococcus sp. LOR1-02.</title>
        <authorList>
            <person name="Kingkaew E."/>
            <person name="Tanasupawat S."/>
        </authorList>
    </citation>
    <scope>NUCLEOTIDE SEQUENCE [LARGE SCALE GENOMIC DNA]</scope>
    <source>
        <strain evidence="1 2">LOR1-02</strain>
    </source>
</reference>
<name>A0ABT9EEY9_9PROT</name>
<proteinExistence type="predicted"/>